<dbReference type="RefSeq" id="WP_082743189.1">
    <property type="nucleotide sequence ID" value="NZ_CAOXYB010000026.1"/>
</dbReference>
<dbReference type="Proteomes" id="UP000069771">
    <property type="component" value="Chromosome"/>
</dbReference>
<dbReference type="GeneID" id="78477379"/>
<dbReference type="EMBL" id="CP011391">
    <property type="protein sequence ID" value="AMK53675.1"/>
    <property type="molecule type" value="Genomic_DNA"/>
</dbReference>
<proteinExistence type="predicted"/>
<dbReference type="KEGG" id="fro:AALO17_05410"/>
<reference evidence="1 2" key="1">
    <citation type="journal article" date="2016" name="Gut Pathog.">
        <title>Whole genome sequencing of "Faecalibaculum rodentium" ALO17, isolated from C57BL/6J laboratory mouse feces.</title>
        <authorList>
            <person name="Lim S."/>
            <person name="Chang D.H."/>
            <person name="Ahn S."/>
            <person name="Kim B.C."/>
        </authorList>
    </citation>
    <scope>NUCLEOTIDE SEQUENCE [LARGE SCALE GENOMIC DNA]</scope>
    <source>
        <strain evidence="1 2">Alo17</strain>
    </source>
</reference>
<gene>
    <name evidence="1" type="ORF">AALO17_05410</name>
</gene>
<organism evidence="1 2">
    <name type="scientific">Faecalibaculum rodentium</name>
    <dbReference type="NCBI Taxonomy" id="1702221"/>
    <lineage>
        <taxon>Bacteria</taxon>
        <taxon>Bacillati</taxon>
        <taxon>Bacillota</taxon>
        <taxon>Erysipelotrichia</taxon>
        <taxon>Erysipelotrichales</taxon>
        <taxon>Erysipelotrichaceae</taxon>
        <taxon>Faecalibaculum</taxon>
    </lineage>
</organism>
<evidence type="ECO:0008006" key="3">
    <source>
        <dbReference type="Google" id="ProtNLM"/>
    </source>
</evidence>
<dbReference type="OrthoDB" id="9787478at2"/>
<protein>
    <recommendedName>
        <fullName evidence="3">Bacteriophage protein gp37</fullName>
    </recommendedName>
</protein>
<evidence type="ECO:0000313" key="1">
    <source>
        <dbReference type="EMBL" id="AMK53675.1"/>
    </source>
</evidence>
<accession>A0A140DSP8</accession>
<sequence length="256" mass="30383">MRDISWNPWDGCHPFSAGCRNCFMRRADLRHGRNPDEITRSKTMFDLPLKKKRDGSWKVPSGSQMSVCFNSDFFLEDADAWRQEAWDIMRQRPDVRFLIPTKRIHRIRDCLPPDWHGGWPHISIAVSVENQTAARQRLDLFLTIPCQHRLIFAAPLLEELDLYPWLKTGGFQLVSVAGESGLEARPCDFDWMEKIYLDCRKTRTPFEIHQTGRYFIRNGHLYTIRKKDQFQQAHKAHSWLRQQHRLRQTSLFEKME</sequence>
<dbReference type="Pfam" id="PF07505">
    <property type="entry name" value="DUF5131"/>
    <property type="match status" value="1"/>
</dbReference>
<dbReference type="STRING" id="1702221.AALO17_05410"/>
<dbReference type="InterPro" id="IPR011101">
    <property type="entry name" value="DUF5131"/>
</dbReference>
<keyword evidence="2" id="KW-1185">Reference proteome</keyword>
<name>A0A140DSP8_9FIRM</name>
<dbReference type="AlphaFoldDB" id="A0A140DSP8"/>
<evidence type="ECO:0000313" key="2">
    <source>
        <dbReference type="Proteomes" id="UP000069771"/>
    </source>
</evidence>